<evidence type="ECO:0000313" key="9">
    <source>
        <dbReference type="EMBL" id="VEL06636.1"/>
    </source>
</evidence>
<dbReference type="InterPro" id="IPR017853">
    <property type="entry name" value="GH"/>
</dbReference>
<evidence type="ECO:0000259" key="8">
    <source>
        <dbReference type="PROSITE" id="PS51910"/>
    </source>
</evidence>
<dbReference type="GO" id="GO:0012505">
    <property type="term" value="C:endomembrane system"/>
    <property type="evidence" value="ECO:0007669"/>
    <property type="project" value="TreeGrafter"/>
</dbReference>
<dbReference type="AlphaFoldDB" id="A0A3S5FBJ8"/>
<comment type="subcellular location">
    <subcellularLocation>
        <location evidence="1">Lysosome</location>
    </subcellularLocation>
    <subcellularLocation>
        <location evidence="2">Secreted</location>
    </subcellularLocation>
</comment>
<evidence type="ECO:0000256" key="1">
    <source>
        <dbReference type="ARBA" id="ARBA00004371"/>
    </source>
</evidence>
<evidence type="ECO:0000313" key="10">
    <source>
        <dbReference type="Proteomes" id="UP000784294"/>
    </source>
</evidence>
<evidence type="ECO:0000256" key="2">
    <source>
        <dbReference type="ARBA" id="ARBA00004613"/>
    </source>
</evidence>
<comment type="caution">
    <text evidence="9">The sequence shown here is derived from an EMBL/GenBank/DDBJ whole genome shotgun (WGS) entry which is preliminary data.</text>
</comment>
<name>A0A3S5FBJ8_9PLAT</name>
<proteinExistence type="inferred from homology"/>
<dbReference type="PROSITE" id="PS51910">
    <property type="entry name" value="GH18_2"/>
    <property type="match status" value="1"/>
</dbReference>
<dbReference type="EMBL" id="CAAALY010000160">
    <property type="protein sequence ID" value="VEL06636.1"/>
    <property type="molecule type" value="Genomic_DNA"/>
</dbReference>
<dbReference type="GO" id="GO:0008061">
    <property type="term" value="F:chitin binding"/>
    <property type="evidence" value="ECO:0007669"/>
    <property type="project" value="InterPro"/>
</dbReference>
<dbReference type="OrthoDB" id="10254444at2759"/>
<comment type="similarity">
    <text evidence="3">Belongs to the glycosyl hydrolase 18 family.</text>
</comment>
<dbReference type="GO" id="GO:0005576">
    <property type="term" value="C:extracellular region"/>
    <property type="evidence" value="ECO:0007669"/>
    <property type="project" value="UniProtKB-SubCell"/>
</dbReference>
<dbReference type="SMART" id="SM00636">
    <property type="entry name" value="Glyco_18"/>
    <property type="match status" value="1"/>
</dbReference>
<evidence type="ECO:0000256" key="7">
    <source>
        <dbReference type="ARBA" id="ARBA00040976"/>
    </source>
</evidence>
<dbReference type="Pfam" id="PF00704">
    <property type="entry name" value="Glyco_hydro_18"/>
    <property type="match status" value="1"/>
</dbReference>
<dbReference type="FunFam" id="3.10.50.10:FF:000002">
    <property type="entry name" value="Chitinase domain-containing protein 1"/>
    <property type="match status" value="1"/>
</dbReference>
<dbReference type="PANTHER" id="PTHR46066:SF2">
    <property type="entry name" value="CHITINASE DOMAIN-CONTAINING PROTEIN 1"/>
    <property type="match status" value="1"/>
</dbReference>
<accession>A0A3S5FBJ8</accession>
<evidence type="ECO:0000256" key="6">
    <source>
        <dbReference type="ARBA" id="ARBA00023228"/>
    </source>
</evidence>
<reference evidence="9" key="1">
    <citation type="submission" date="2018-11" db="EMBL/GenBank/DDBJ databases">
        <authorList>
            <consortium name="Pathogen Informatics"/>
        </authorList>
    </citation>
    <scope>NUCLEOTIDE SEQUENCE</scope>
</reference>
<sequence>MQQKIFYKDFLESHSFVDKYSQTRSESNLTILAYVTPRSTLLQSFLLSLPSGYKLGESTRHISSLVFTTWISVRILSYINLSAWMKELKISDPAIKIVPRILFDGWSSLDFSETLTKRSNALSCAAIIVQALQEYGFDGAVLELWSQHSGTSETDLVNFIKILSRSFKDSAMVIILVVPPFMYNGGFPGRFQRNHFTLLFENIDYFSLMTYDYSNAHSPGPNSPIGWVKKCIYHLAPDDDDEPEKVAKQRAKLLVGTNFYGNDYEPSYHRANSILGQDFVKLVDQYHPSFLWNEEDAEHVVTYRDKRSIEHQVFYPSMLSIARRLSLLQELGTGLSIWEIGQGLDSFLSLL</sequence>
<keyword evidence="4" id="KW-0964">Secreted</keyword>
<gene>
    <name evidence="9" type="ORF">PXEA_LOCUS76</name>
</gene>
<keyword evidence="10" id="KW-1185">Reference proteome</keyword>
<dbReference type="Gene3D" id="3.20.20.80">
    <property type="entry name" value="Glycosidases"/>
    <property type="match status" value="1"/>
</dbReference>
<keyword evidence="5" id="KW-0732">Signal</keyword>
<evidence type="ECO:0000256" key="4">
    <source>
        <dbReference type="ARBA" id="ARBA00022525"/>
    </source>
</evidence>
<dbReference type="Proteomes" id="UP000784294">
    <property type="component" value="Unassembled WGS sequence"/>
</dbReference>
<feature type="domain" description="GH18" evidence="8">
    <location>
        <begin position="29"/>
        <end position="351"/>
    </location>
</feature>
<dbReference type="GO" id="GO:0005975">
    <property type="term" value="P:carbohydrate metabolic process"/>
    <property type="evidence" value="ECO:0007669"/>
    <property type="project" value="InterPro"/>
</dbReference>
<dbReference type="SUPFAM" id="SSF51445">
    <property type="entry name" value="(Trans)glycosidases"/>
    <property type="match status" value="1"/>
</dbReference>
<evidence type="ECO:0000256" key="3">
    <source>
        <dbReference type="ARBA" id="ARBA00009336"/>
    </source>
</evidence>
<dbReference type="Gene3D" id="3.10.50.10">
    <property type="match status" value="1"/>
</dbReference>
<evidence type="ECO:0000256" key="5">
    <source>
        <dbReference type="ARBA" id="ARBA00022729"/>
    </source>
</evidence>
<dbReference type="PANTHER" id="PTHR46066">
    <property type="entry name" value="CHITINASE DOMAIN-CONTAINING PROTEIN 1 FAMILY MEMBER"/>
    <property type="match status" value="1"/>
</dbReference>
<dbReference type="InterPro" id="IPR001223">
    <property type="entry name" value="Glyco_hydro18_cat"/>
</dbReference>
<dbReference type="InterPro" id="IPR011583">
    <property type="entry name" value="Chitinase_II/V-like_cat"/>
</dbReference>
<dbReference type="InterPro" id="IPR029070">
    <property type="entry name" value="Chitinase_insertion_sf"/>
</dbReference>
<keyword evidence="6" id="KW-0458">Lysosome</keyword>
<protein>
    <recommendedName>
        <fullName evidence="7">Chitinase domain-containing protein 1</fullName>
    </recommendedName>
</protein>
<dbReference type="GO" id="GO:0005764">
    <property type="term" value="C:lysosome"/>
    <property type="evidence" value="ECO:0007669"/>
    <property type="project" value="UniProtKB-SubCell"/>
</dbReference>
<organism evidence="9 10">
    <name type="scientific">Protopolystoma xenopodis</name>
    <dbReference type="NCBI Taxonomy" id="117903"/>
    <lineage>
        <taxon>Eukaryota</taxon>
        <taxon>Metazoa</taxon>
        <taxon>Spiralia</taxon>
        <taxon>Lophotrochozoa</taxon>
        <taxon>Platyhelminthes</taxon>
        <taxon>Monogenea</taxon>
        <taxon>Polyopisthocotylea</taxon>
        <taxon>Polystomatidea</taxon>
        <taxon>Polystomatidae</taxon>
        <taxon>Protopolystoma</taxon>
    </lineage>
</organism>
<dbReference type="GO" id="GO:0070492">
    <property type="term" value="F:oligosaccharide binding"/>
    <property type="evidence" value="ECO:0007669"/>
    <property type="project" value="TreeGrafter"/>
</dbReference>